<dbReference type="SMART" id="SM00866">
    <property type="entry name" value="UTRA"/>
    <property type="match status" value="1"/>
</dbReference>
<proteinExistence type="predicted"/>
<dbReference type="Pfam" id="PF07702">
    <property type="entry name" value="UTRA"/>
    <property type="match status" value="1"/>
</dbReference>
<comment type="caution">
    <text evidence="5">The sequence shown here is derived from an EMBL/GenBank/DDBJ whole genome shotgun (WGS) entry which is preliminary data.</text>
</comment>
<dbReference type="InterPro" id="IPR011663">
    <property type="entry name" value="UTRA"/>
</dbReference>
<evidence type="ECO:0000259" key="4">
    <source>
        <dbReference type="PROSITE" id="PS50949"/>
    </source>
</evidence>
<organism evidence="5 6">
    <name type="scientific">Aliiruegeria haliotis</name>
    <dbReference type="NCBI Taxonomy" id="1280846"/>
    <lineage>
        <taxon>Bacteria</taxon>
        <taxon>Pseudomonadati</taxon>
        <taxon>Pseudomonadota</taxon>
        <taxon>Alphaproteobacteria</taxon>
        <taxon>Rhodobacterales</taxon>
        <taxon>Roseobacteraceae</taxon>
        <taxon>Aliiruegeria</taxon>
    </lineage>
</organism>
<name>A0A2T0RWN5_9RHOB</name>
<dbReference type="InterPro" id="IPR036388">
    <property type="entry name" value="WH-like_DNA-bd_sf"/>
</dbReference>
<feature type="domain" description="HTH gntR-type" evidence="4">
    <location>
        <begin position="6"/>
        <end position="74"/>
    </location>
</feature>
<dbReference type="PANTHER" id="PTHR44846:SF16">
    <property type="entry name" value="TRANSCRIPTIONAL REGULATOR PHNF-RELATED"/>
    <property type="match status" value="1"/>
</dbReference>
<gene>
    <name evidence="5" type="ORF">CLV78_102643</name>
</gene>
<dbReference type="OrthoDB" id="9808698at2"/>
<dbReference type="InterPro" id="IPR028978">
    <property type="entry name" value="Chorismate_lyase_/UTRA_dom_sf"/>
</dbReference>
<dbReference type="PANTHER" id="PTHR44846">
    <property type="entry name" value="MANNOSYL-D-GLYCERATE TRANSPORT/METABOLISM SYSTEM REPRESSOR MNGR-RELATED"/>
    <property type="match status" value="1"/>
</dbReference>
<evidence type="ECO:0000256" key="3">
    <source>
        <dbReference type="ARBA" id="ARBA00023163"/>
    </source>
</evidence>
<evidence type="ECO:0000313" key="6">
    <source>
        <dbReference type="Proteomes" id="UP000239480"/>
    </source>
</evidence>
<dbReference type="EMBL" id="PVTD01000002">
    <property type="protein sequence ID" value="PRY25463.1"/>
    <property type="molecule type" value="Genomic_DNA"/>
</dbReference>
<dbReference type="GO" id="GO:0003677">
    <property type="term" value="F:DNA binding"/>
    <property type="evidence" value="ECO:0007669"/>
    <property type="project" value="UniProtKB-KW"/>
</dbReference>
<dbReference type="GO" id="GO:0003700">
    <property type="term" value="F:DNA-binding transcription factor activity"/>
    <property type="evidence" value="ECO:0007669"/>
    <property type="project" value="InterPro"/>
</dbReference>
<dbReference type="InterPro" id="IPR000524">
    <property type="entry name" value="Tscrpt_reg_HTH_GntR"/>
</dbReference>
<evidence type="ECO:0000256" key="1">
    <source>
        <dbReference type="ARBA" id="ARBA00023015"/>
    </source>
</evidence>
<reference evidence="5 6" key="1">
    <citation type="submission" date="2018-03" db="EMBL/GenBank/DDBJ databases">
        <title>Genomic Encyclopedia of Archaeal and Bacterial Type Strains, Phase II (KMG-II): from individual species to whole genera.</title>
        <authorList>
            <person name="Goeker M."/>
        </authorList>
    </citation>
    <scope>NUCLEOTIDE SEQUENCE [LARGE SCALE GENOMIC DNA]</scope>
    <source>
        <strain evidence="5 6">DSM 29328</strain>
    </source>
</reference>
<dbReference type="Gene3D" id="3.40.1410.10">
    <property type="entry name" value="Chorismate lyase-like"/>
    <property type="match status" value="1"/>
</dbReference>
<dbReference type="SMART" id="SM00345">
    <property type="entry name" value="HTH_GNTR"/>
    <property type="match status" value="1"/>
</dbReference>
<dbReference type="InterPro" id="IPR036390">
    <property type="entry name" value="WH_DNA-bd_sf"/>
</dbReference>
<keyword evidence="1" id="KW-0805">Transcription regulation</keyword>
<dbReference type="RefSeq" id="WP_106204354.1">
    <property type="nucleotide sequence ID" value="NZ_PVTD01000002.1"/>
</dbReference>
<dbReference type="Gene3D" id="1.10.10.10">
    <property type="entry name" value="Winged helix-like DNA-binding domain superfamily/Winged helix DNA-binding domain"/>
    <property type="match status" value="1"/>
</dbReference>
<dbReference type="Pfam" id="PF00392">
    <property type="entry name" value="GntR"/>
    <property type="match status" value="1"/>
</dbReference>
<dbReference type="SUPFAM" id="SSF64288">
    <property type="entry name" value="Chorismate lyase-like"/>
    <property type="match status" value="1"/>
</dbReference>
<dbReference type="SUPFAM" id="SSF46785">
    <property type="entry name" value="Winged helix' DNA-binding domain"/>
    <property type="match status" value="1"/>
</dbReference>
<sequence length="235" mass="26659">MSVQEFRNWRSIREEVLRRIEAREWEPGDVIPREVALADEFNCARATVNRALRSLSDEGILERRRKAGTRVAELPTRRATLDISILRLEIEAQGQHYGHQLLAQDHETALPPDLEALAGVPVPHNLLHLRSLHLADGVPYALEERWINLETAREAEAMDFREISPNEWLVNHVPYTACDFTFSAMAADPVVARSLKARSGQPLFRIDRTTRQRGALVTAVCQIFPPGYRLRTGVA</sequence>
<dbReference type="PROSITE" id="PS50949">
    <property type="entry name" value="HTH_GNTR"/>
    <property type="match status" value="1"/>
</dbReference>
<dbReference type="CDD" id="cd07377">
    <property type="entry name" value="WHTH_GntR"/>
    <property type="match status" value="1"/>
</dbReference>
<dbReference type="PRINTS" id="PR00035">
    <property type="entry name" value="HTHGNTR"/>
</dbReference>
<protein>
    <submittedName>
        <fullName evidence="5">GntR family transcriptional regulator</fullName>
    </submittedName>
</protein>
<keyword evidence="2" id="KW-0238">DNA-binding</keyword>
<keyword evidence="6" id="KW-1185">Reference proteome</keyword>
<dbReference type="Proteomes" id="UP000239480">
    <property type="component" value="Unassembled WGS sequence"/>
</dbReference>
<accession>A0A2T0RWN5</accession>
<evidence type="ECO:0000313" key="5">
    <source>
        <dbReference type="EMBL" id="PRY25463.1"/>
    </source>
</evidence>
<evidence type="ECO:0000256" key="2">
    <source>
        <dbReference type="ARBA" id="ARBA00023125"/>
    </source>
</evidence>
<keyword evidence="3" id="KW-0804">Transcription</keyword>
<dbReference type="InterPro" id="IPR050679">
    <property type="entry name" value="Bact_HTH_transcr_reg"/>
</dbReference>
<dbReference type="AlphaFoldDB" id="A0A2T0RWN5"/>